<accession>A0ACA9NTG6</accession>
<name>A0ACA9NTG6_9GLOM</name>
<dbReference type="EMBL" id="CAJVPW010016995">
    <property type="protein sequence ID" value="CAG8674113.1"/>
    <property type="molecule type" value="Genomic_DNA"/>
</dbReference>
<keyword evidence="2" id="KW-1185">Reference proteome</keyword>
<organism evidence="1 2">
    <name type="scientific">Cetraspora pellucida</name>
    <dbReference type="NCBI Taxonomy" id="1433469"/>
    <lineage>
        <taxon>Eukaryota</taxon>
        <taxon>Fungi</taxon>
        <taxon>Fungi incertae sedis</taxon>
        <taxon>Mucoromycota</taxon>
        <taxon>Glomeromycotina</taxon>
        <taxon>Glomeromycetes</taxon>
        <taxon>Diversisporales</taxon>
        <taxon>Gigasporaceae</taxon>
        <taxon>Cetraspora</taxon>
    </lineage>
</organism>
<evidence type="ECO:0000313" key="1">
    <source>
        <dbReference type="EMBL" id="CAG8674113.1"/>
    </source>
</evidence>
<protein>
    <submittedName>
        <fullName evidence="1">5462_t:CDS:1</fullName>
    </submittedName>
</protein>
<dbReference type="Proteomes" id="UP000789366">
    <property type="component" value="Unassembled WGS sequence"/>
</dbReference>
<evidence type="ECO:0000313" key="2">
    <source>
        <dbReference type="Proteomes" id="UP000789366"/>
    </source>
</evidence>
<gene>
    <name evidence="1" type="ORF">SPELUC_LOCUS9818</name>
</gene>
<proteinExistence type="predicted"/>
<comment type="caution">
    <text evidence="1">The sequence shown here is derived from an EMBL/GenBank/DDBJ whole genome shotgun (WGS) entry which is preliminary data.</text>
</comment>
<reference evidence="1" key="1">
    <citation type="submission" date="2021-06" db="EMBL/GenBank/DDBJ databases">
        <authorList>
            <person name="Kallberg Y."/>
            <person name="Tangrot J."/>
            <person name="Rosling A."/>
        </authorList>
    </citation>
    <scope>NUCLEOTIDE SEQUENCE</scope>
    <source>
        <strain evidence="1">28 12/20/2015</strain>
    </source>
</reference>
<sequence length="67" mass="7282">NSDVLDNNEFQSDEVVDVDEVVSSNEVSKKGKRQEGGTHSDEKGKGNMGQSLCSALRSCDSDTFKNE</sequence>
<feature type="non-terminal residue" evidence="1">
    <location>
        <position position="1"/>
    </location>
</feature>